<reference evidence="7 8" key="1">
    <citation type="journal article" date="2022" name="Nat. Plants">
        <title>Genomes of leafy and leafless Platanthera orchids illuminate the evolution of mycoheterotrophy.</title>
        <authorList>
            <person name="Li M.H."/>
            <person name="Liu K.W."/>
            <person name="Li Z."/>
            <person name="Lu H.C."/>
            <person name="Ye Q.L."/>
            <person name="Zhang D."/>
            <person name="Wang J.Y."/>
            <person name="Li Y.F."/>
            <person name="Zhong Z.M."/>
            <person name="Liu X."/>
            <person name="Yu X."/>
            <person name="Liu D.K."/>
            <person name="Tu X.D."/>
            <person name="Liu B."/>
            <person name="Hao Y."/>
            <person name="Liao X.Y."/>
            <person name="Jiang Y.T."/>
            <person name="Sun W.H."/>
            <person name="Chen J."/>
            <person name="Chen Y.Q."/>
            <person name="Ai Y."/>
            <person name="Zhai J.W."/>
            <person name="Wu S.S."/>
            <person name="Zhou Z."/>
            <person name="Hsiao Y.Y."/>
            <person name="Wu W.L."/>
            <person name="Chen Y.Y."/>
            <person name="Lin Y.F."/>
            <person name="Hsu J.L."/>
            <person name="Li C.Y."/>
            <person name="Wang Z.W."/>
            <person name="Zhao X."/>
            <person name="Zhong W.Y."/>
            <person name="Ma X.K."/>
            <person name="Ma L."/>
            <person name="Huang J."/>
            <person name="Chen G.Z."/>
            <person name="Huang M.Z."/>
            <person name="Huang L."/>
            <person name="Peng D.H."/>
            <person name="Luo Y.B."/>
            <person name="Zou S.Q."/>
            <person name="Chen S.P."/>
            <person name="Lan S."/>
            <person name="Tsai W.C."/>
            <person name="Van de Peer Y."/>
            <person name="Liu Z.J."/>
        </authorList>
    </citation>
    <scope>NUCLEOTIDE SEQUENCE [LARGE SCALE GENOMIC DNA]</scope>
    <source>
        <strain evidence="7">Lor288</strain>
    </source>
</reference>
<comment type="caution">
    <text evidence="5">Lacks conserved residue(s) required for the propagation of feature annotation.</text>
</comment>
<evidence type="ECO:0000259" key="6">
    <source>
        <dbReference type="PROSITE" id="PS51686"/>
    </source>
</evidence>
<evidence type="ECO:0000256" key="4">
    <source>
        <dbReference type="ARBA" id="ARBA00022884"/>
    </source>
</evidence>
<organism evidence="7 8">
    <name type="scientific">Platanthera guangdongensis</name>
    <dbReference type="NCBI Taxonomy" id="2320717"/>
    <lineage>
        <taxon>Eukaryota</taxon>
        <taxon>Viridiplantae</taxon>
        <taxon>Streptophyta</taxon>
        <taxon>Embryophyta</taxon>
        <taxon>Tracheophyta</taxon>
        <taxon>Spermatophyta</taxon>
        <taxon>Magnoliopsida</taxon>
        <taxon>Liliopsida</taxon>
        <taxon>Asparagales</taxon>
        <taxon>Orchidaceae</taxon>
        <taxon>Orchidoideae</taxon>
        <taxon>Orchideae</taxon>
        <taxon>Orchidinae</taxon>
        <taxon>Platanthera</taxon>
    </lineage>
</organism>
<evidence type="ECO:0000313" key="8">
    <source>
        <dbReference type="Proteomes" id="UP001412067"/>
    </source>
</evidence>
<dbReference type="EMBL" id="JBBWWR010000018">
    <property type="protein sequence ID" value="KAK8944030.1"/>
    <property type="molecule type" value="Genomic_DNA"/>
</dbReference>
<dbReference type="SUPFAM" id="SSF53335">
    <property type="entry name" value="S-adenosyl-L-methionine-dependent methyltransferases"/>
    <property type="match status" value="1"/>
</dbReference>
<dbReference type="InterPro" id="IPR029063">
    <property type="entry name" value="SAM-dependent_MTases_sf"/>
</dbReference>
<gene>
    <name evidence="7" type="ORF">KSP40_PGU006565</name>
</gene>
<accession>A0ABR2LM98</accession>
<dbReference type="PANTHER" id="PTHR22807">
    <property type="entry name" value="NOP2 YEAST -RELATED NOL1/NOP2/FMU SUN DOMAIN-CONTAINING"/>
    <property type="match status" value="1"/>
</dbReference>
<keyword evidence="3 5" id="KW-0949">S-adenosyl-L-methionine</keyword>
<dbReference type="Gene3D" id="3.40.50.150">
    <property type="entry name" value="Vaccinia Virus protein VP39"/>
    <property type="match status" value="1"/>
</dbReference>
<evidence type="ECO:0000313" key="7">
    <source>
        <dbReference type="EMBL" id="KAK8944030.1"/>
    </source>
</evidence>
<evidence type="ECO:0000256" key="3">
    <source>
        <dbReference type="ARBA" id="ARBA00022691"/>
    </source>
</evidence>
<dbReference type="Pfam" id="PF01189">
    <property type="entry name" value="Methyltr_RsmB-F"/>
    <property type="match status" value="1"/>
</dbReference>
<comment type="similarity">
    <text evidence="5">Belongs to the class I-like SAM-binding methyltransferase superfamily. RsmB/NOP family.</text>
</comment>
<evidence type="ECO:0000256" key="1">
    <source>
        <dbReference type="ARBA" id="ARBA00022603"/>
    </source>
</evidence>
<evidence type="ECO:0000256" key="2">
    <source>
        <dbReference type="ARBA" id="ARBA00022679"/>
    </source>
</evidence>
<evidence type="ECO:0000256" key="5">
    <source>
        <dbReference type="PROSITE-ProRule" id="PRU01023"/>
    </source>
</evidence>
<keyword evidence="2 5" id="KW-0808">Transferase</keyword>
<protein>
    <recommendedName>
        <fullName evidence="6">SAM-dependent MTase RsmB/NOP-type domain-containing protein</fullName>
    </recommendedName>
</protein>
<feature type="domain" description="SAM-dependent MTase RsmB/NOP-type" evidence="6">
    <location>
        <begin position="1"/>
        <end position="69"/>
    </location>
</feature>
<dbReference type="PANTHER" id="PTHR22807:SF30">
    <property type="entry name" value="28S RRNA (CYTOSINE(4447)-C(5))-METHYLTRANSFERASE-RELATED"/>
    <property type="match status" value="1"/>
</dbReference>
<dbReference type="PROSITE" id="PS51686">
    <property type="entry name" value="SAM_MT_RSMB_NOP"/>
    <property type="match status" value="1"/>
</dbReference>
<dbReference type="InterPro" id="IPR001678">
    <property type="entry name" value="MeTrfase_RsmB-F_NOP2_dom"/>
</dbReference>
<name>A0ABR2LM98_9ASPA</name>
<comment type="caution">
    <text evidence="7">The sequence shown here is derived from an EMBL/GenBank/DDBJ whole genome shotgun (WGS) entry which is preliminary data.</text>
</comment>
<keyword evidence="4 5" id="KW-0694">RNA-binding</keyword>
<dbReference type="InterPro" id="IPR023267">
    <property type="entry name" value="RCMT"/>
</dbReference>
<dbReference type="Proteomes" id="UP001412067">
    <property type="component" value="Unassembled WGS sequence"/>
</dbReference>
<keyword evidence="8" id="KW-1185">Reference proteome</keyword>
<dbReference type="InterPro" id="IPR049560">
    <property type="entry name" value="MeTrfase_RsmB-F_NOP2_cat"/>
</dbReference>
<sequence length="79" mass="9268">MMVEENEAVIDYALKKRDVQVVPCGLDFGHPGFIHFRDHHFHLYLERTRRFYPHVDNMDGFFVAKSNGVFSSNPRSNEV</sequence>
<keyword evidence="1 5" id="KW-0489">Methyltransferase</keyword>
<proteinExistence type="inferred from homology"/>